<dbReference type="Pfam" id="PF02441">
    <property type="entry name" value="Flavoprotein"/>
    <property type="match status" value="1"/>
</dbReference>
<dbReference type="InterPro" id="IPR036551">
    <property type="entry name" value="Flavin_trans-like"/>
</dbReference>
<dbReference type="Gene3D" id="3.40.50.1950">
    <property type="entry name" value="Flavin prenyltransferase-like"/>
    <property type="match status" value="1"/>
</dbReference>
<evidence type="ECO:0000313" key="2">
    <source>
        <dbReference type="EMBL" id="GID99561.1"/>
    </source>
</evidence>
<sequence>MPIDGQPVLCVVACGGRPAADLPAFVAQMQTAGWHVCVVATPSALKFMDCDALATLTGHAVRYDYKQPDEPDVLPQPEAFIIAPATFNTINKMAAGASDTLALGMLNEAIGMGLPIIAVPTPNVALARHPAFQASVKALRSWGVDLMFDPDRWPLPTPNMGPPAAGLFPWADLVHAATALTEATTKA</sequence>
<evidence type="ECO:0000259" key="1">
    <source>
        <dbReference type="Pfam" id="PF02441"/>
    </source>
</evidence>
<gene>
    <name evidence="2" type="ORF">Adu01nite_09120</name>
</gene>
<keyword evidence="3" id="KW-1185">Reference proteome</keyword>
<protein>
    <recommendedName>
        <fullName evidence="1">Flavoprotein domain-containing protein</fullName>
    </recommendedName>
</protein>
<proteinExistence type="predicted"/>
<reference evidence="2 3" key="1">
    <citation type="submission" date="2021-01" db="EMBL/GenBank/DDBJ databases">
        <title>Whole genome shotgun sequence of Actinoplanes durhamensis NBRC 14914.</title>
        <authorList>
            <person name="Komaki H."/>
            <person name="Tamura T."/>
        </authorList>
    </citation>
    <scope>NUCLEOTIDE SEQUENCE [LARGE SCALE GENOMIC DNA]</scope>
    <source>
        <strain evidence="2 3">NBRC 14914</strain>
    </source>
</reference>
<comment type="caution">
    <text evidence="2">The sequence shown here is derived from an EMBL/GenBank/DDBJ whole genome shotgun (WGS) entry which is preliminary data.</text>
</comment>
<feature type="domain" description="Flavoprotein" evidence="1">
    <location>
        <begin position="10"/>
        <end position="139"/>
    </location>
</feature>
<organism evidence="2 3">
    <name type="scientific">Paractinoplanes durhamensis</name>
    <dbReference type="NCBI Taxonomy" id="113563"/>
    <lineage>
        <taxon>Bacteria</taxon>
        <taxon>Bacillati</taxon>
        <taxon>Actinomycetota</taxon>
        <taxon>Actinomycetes</taxon>
        <taxon>Micromonosporales</taxon>
        <taxon>Micromonosporaceae</taxon>
        <taxon>Paractinoplanes</taxon>
    </lineage>
</organism>
<dbReference type="SUPFAM" id="SSF52507">
    <property type="entry name" value="Homo-oligomeric flavin-containing Cys decarboxylases, HFCD"/>
    <property type="match status" value="1"/>
</dbReference>
<dbReference type="RefSeq" id="WP_203725083.1">
    <property type="nucleotide sequence ID" value="NZ_BAAATX010000023.1"/>
</dbReference>
<dbReference type="InterPro" id="IPR003382">
    <property type="entry name" value="Flavoprotein"/>
</dbReference>
<dbReference type="Proteomes" id="UP000637628">
    <property type="component" value="Unassembled WGS sequence"/>
</dbReference>
<accession>A0ABQ3YPT4</accession>
<dbReference type="PANTHER" id="PTHR14359">
    <property type="entry name" value="HOMO-OLIGOMERIC FLAVIN CONTAINING CYS DECARBOXYLASE FAMILY"/>
    <property type="match status" value="1"/>
</dbReference>
<name>A0ABQ3YPT4_9ACTN</name>
<dbReference type="EMBL" id="BOML01000006">
    <property type="protein sequence ID" value="GID99561.1"/>
    <property type="molecule type" value="Genomic_DNA"/>
</dbReference>
<evidence type="ECO:0000313" key="3">
    <source>
        <dbReference type="Proteomes" id="UP000637628"/>
    </source>
</evidence>
<dbReference type="PANTHER" id="PTHR14359:SF6">
    <property type="entry name" value="PHOSPHOPANTOTHENOYLCYSTEINE DECARBOXYLASE"/>
    <property type="match status" value="1"/>
</dbReference>